<feature type="domain" description="G-protein coupled receptors family 1 profile" evidence="16">
    <location>
        <begin position="75"/>
        <end position="456"/>
    </location>
</feature>
<keyword evidence="4 13" id="KW-0812">Transmembrane</keyword>
<comment type="caution">
    <text evidence="17">The sequence shown here is derived from an EMBL/GenBank/DDBJ whole genome shotgun (WGS) entry which is preliminary data.</text>
</comment>
<dbReference type="AlphaFoldDB" id="A0A4C1Y4V9"/>
<dbReference type="Pfam" id="PF00001">
    <property type="entry name" value="7tm_1"/>
    <property type="match status" value="1"/>
</dbReference>
<dbReference type="PROSITE" id="PS00237">
    <property type="entry name" value="G_PROTEIN_RECEP_F1_1"/>
    <property type="match status" value="1"/>
</dbReference>
<evidence type="ECO:0000256" key="14">
    <source>
        <dbReference type="SAM" id="MobiDB-lite"/>
    </source>
</evidence>
<evidence type="ECO:0000256" key="5">
    <source>
        <dbReference type="ARBA" id="ARBA00022989"/>
    </source>
</evidence>
<dbReference type="PRINTS" id="PR00237">
    <property type="entry name" value="GPCRRHODOPSN"/>
</dbReference>
<keyword evidence="7 15" id="KW-0472">Membrane</keyword>
<feature type="transmembrane region" description="Helical" evidence="15">
    <location>
        <begin position="404"/>
        <end position="425"/>
    </location>
</feature>
<feature type="region of interest" description="Disordered" evidence="14">
    <location>
        <begin position="270"/>
        <end position="301"/>
    </location>
</feature>
<feature type="transmembrane region" description="Helical" evidence="15">
    <location>
        <begin position="175"/>
        <end position="198"/>
    </location>
</feature>
<feature type="transmembrane region" description="Helical" evidence="15">
    <location>
        <begin position="96"/>
        <end position="121"/>
    </location>
</feature>
<evidence type="ECO:0000259" key="16">
    <source>
        <dbReference type="PROSITE" id="PS50262"/>
    </source>
</evidence>
<dbReference type="EMBL" id="BGZK01001072">
    <property type="protein sequence ID" value="GBP70393.1"/>
    <property type="molecule type" value="Genomic_DNA"/>
</dbReference>
<dbReference type="Proteomes" id="UP000299102">
    <property type="component" value="Unassembled WGS sequence"/>
</dbReference>
<keyword evidence="6 13" id="KW-0297">G-protein coupled receptor</keyword>
<feature type="transmembrane region" description="Helical" evidence="15">
    <location>
        <begin position="133"/>
        <end position="154"/>
    </location>
</feature>
<keyword evidence="9" id="KW-0325">Glycoprotein</keyword>
<dbReference type="STRING" id="151549.A0A4C1Y4V9"/>
<dbReference type="PANTHER" id="PTHR24248:SF174">
    <property type="entry name" value="TYRAMINE_OCTOPAMINE RECEPTOR"/>
    <property type="match status" value="1"/>
</dbReference>
<evidence type="ECO:0000256" key="10">
    <source>
        <dbReference type="ARBA" id="ARBA00023224"/>
    </source>
</evidence>
<comment type="function">
    <text evidence="11">Receptor for octopamine. Octopamine (OA) is a neurotransmitter, neurohormone, and neuromodulator in invertebrates. The activity of this receptor is mediated by G proteins which activate adenylyl cyclase.</text>
</comment>
<dbReference type="InterPro" id="IPR002002">
    <property type="entry name" value="Octopmn_rcpt"/>
</dbReference>
<evidence type="ECO:0000256" key="9">
    <source>
        <dbReference type="ARBA" id="ARBA00023180"/>
    </source>
</evidence>
<proteinExistence type="inferred from homology"/>
<keyword evidence="8 13" id="KW-0675">Receptor</keyword>
<evidence type="ECO:0000256" key="15">
    <source>
        <dbReference type="SAM" id="Phobius"/>
    </source>
</evidence>
<evidence type="ECO:0000313" key="18">
    <source>
        <dbReference type="Proteomes" id="UP000299102"/>
    </source>
</evidence>
<evidence type="ECO:0000256" key="13">
    <source>
        <dbReference type="RuleBase" id="RU000688"/>
    </source>
</evidence>
<evidence type="ECO:0000256" key="12">
    <source>
        <dbReference type="ARBA" id="ARBA00074163"/>
    </source>
</evidence>
<evidence type="ECO:0000256" key="4">
    <source>
        <dbReference type="ARBA" id="ARBA00022692"/>
    </source>
</evidence>
<dbReference type="Gene3D" id="1.20.1070.10">
    <property type="entry name" value="Rhodopsin 7-helix transmembrane proteins"/>
    <property type="match status" value="2"/>
</dbReference>
<dbReference type="SMART" id="SM01381">
    <property type="entry name" value="7TM_GPCR_Srsx"/>
    <property type="match status" value="1"/>
</dbReference>
<organism evidence="17 18">
    <name type="scientific">Eumeta variegata</name>
    <name type="common">Bagworm moth</name>
    <name type="synonym">Eumeta japonica</name>
    <dbReference type="NCBI Taxonomy" id="151549"/>
    <lineage>
        <taxon>Eukaryota</taxon>
        <taxon>Metazoa</taxon>
        <taxon>Ecdysozoa</taxon>
        <taxon>Arthropoda</taxon>
        <taxon>Hexapoda</taxon>
        <taxon>Insecta</taxon>
        <taxon>Pterygota</taxon>
        <taxon>Neoptera</taxon>
        <taxon>Endopterygota</taxon>
        <taxon>Lepidoptera</taxon>
        <taxon>Glossata</taxon>
        <taxon>Ditrysia</taxon>
        <taxon>Tineoidea</taxon>
        <taxon>Psychidae</taxon>
        <taxon>Oiketicinae</taxon>
        <taxon>Eumeta</taxon>
    </lineage>
</organism>
<keyword evidence="3" id="KW-1003">Cell membrane</keyword>
<dbReference type="OrthoDB" id="5955450at2759"/>
<evidence type="ECO:0000256" key="6">
    <source>
        <dbReference type="ARBA" id="ARBA00023040"/>
    </source>
</evidence>
<dbReference type="InterPro" id="IPR017452">
    <property type="entry name" value="GPCR_Rhodpsn_7TM"/>
</dbReference>
<evidence type="ECO:0000256" key="7">
    <source>
        <dbReference type="ARBA" id="ARBA00023136"/>
    </source>
</evidence>
<evidence type="ECO:0000313" key="17">
    <source>
        <dbReference type="EMBL" id="GBP70393.1"/>
    </source>
</evidence>
<dbReference type="GO" id="GO:0004989">
    <property type="term" value="F:octopamine receptor activity"/>
    <property type="evidence" value="ECO:0007669"/>
    <property type="project" value="InterPro"/>
</dbReference>
<dbReference type="SUPFAM" id="SSF81321">
    <property type="entry name" value="Family A G protein-coupled receptor-like"/>
    <property type="match status" value="1"/>
</dbReference>
<comment type="similarity">
    <text evidence="2 13">Belongs to the G-protein coupled receptor 1 family.</text>
</comment>
<sequence>MSASQQLPAPQSEAKASELSCKRAKLPPSYKIVGELFDDCFFHKTRIGIDLAVPEWEALLTVLILAIVILGTIFGNILVILGVFTHKPLRIVQNFFIVSLAAADMTVAILVMPLNVAYSVLGLWLWGKHLCKIWLTCDILCCTSSILNLCAIALDRYWAITDPINYANKRNIQRVIVQITGIWILSLIISSPPLLGWNDWPEEFSTYTPCRLTSEPGYVIYSSFGSFFIPLAVMTIVYAKIYTAAKQRFRRRTISARACKRRSAVDIENLNLDNQEKNRESGNSESNLNEENENDSDSSQNVKRCQRKEFLDIKKNLFLPLLLFNEPEARRKIQSDIDQFNADSTGGHCSRKIKSTLRRVSQKRRKQEKPFLAAVNKEGDSVHHFVEQRQKISLSKERRAARTLGVVMGVFVICWLPFFALYVVLPFCPLCCLTNRSINFITWLGYINSTLNPLIYTVFNMDFRRAFKKLLRLD</sequence>
<evidence type="ECO:0000256" key="3">
    <source>
        <dbReference type="ARBA" id="ARBA00022475"/>
    </source>
</evidence>
<dbReference type="GO" id="GO:0005886">
    <property type="term" value="C:plasma membrane"/>
    <property type="evidence" value="ECO:0007669"/>
    <property type="project" value="UniProtKB-SubCell"/>
</dbReference>
<name>A0A4C1Y4V9_EUMVA</name>
<evidence type="ECO:0000256" key="2">
    <source>
        <dbReference type="ARBA" id="ARBA00010663"/>
    </source>
</evidence>
<gene>
    <name evidence="17" type="ORF">EVAR_45660_1</name>
</gene>
<accession>A0A4C1Y4V9</accession>
<evidence type="ECO:0000256" key="1">
    <source>
        <dbReference type="ARBA" id="ARBA00004651"/>
    </source>
</evidence>
<feature type="transmembrane region" description="Helical" evidence="15">
    <location>
        <begin position="218"/>
        <end position="242"/>
    </location>
</feature>
<dbReference type="PRINTS" id="PR00664">
    <property type="entry name" value="OCTOPAMINER"/>
</dbReference>
<protein>
    <recommendedName>
        <fullName evidence="12">Octopamine receptor</fullName>
    </recommendedName>
</protein>
<evidence type="ECO:0000256" key="8">
    <source>
        <dbReference type="ARBA" id="ARBA00023170"/>
    </source>
</evidence>
<keyword evidence="5 15" id="KW-1133">Transmembrane helix</keyword>
<dbReference type="PANTHER" id="PTHR24248">
    <property type="entry name" value="ADRENERGIC RECEPTOR-RELATED G-PROTEIN COUPLED RECEPTOR"/>
    <property type="match status" value="1"/>
</dbReference>
<reference evidence="17 18" key="1">
    <citation type="journal article" date="2019" name="Commun. Biol.">
        <title>The bagworm genome reveals a unique fibroin gene that provides high tensile strength.</title>
        <authorList>
            <person name="Kono N."/>
            <person name="Nakamura H."/>
            <person name="Ohtoshi R."/>
            <person name="Tomita M."/>
            <person name="Numata K."/>
            <person name="Arakawa K."/>
        </authorList>
    </citation>
    <scope>NUCLEOTIDE SEQUENCE [LARGE SCALE GENOMIC DNA]</scope>
</reference>
<feature type="transmembrane region" description="Helical" evidence="15">
    <location>
        <begin position="437"/>
        <end position="459"/>
    </location>
</feature>
<dbReference type="FunFam" id="1.20.1070.10:FF:000248">
    <property type="entry name" value="5-hydroxytryptamine receptor 1A-beta"/>
    <property type="match status" value="1"/>
</dbReference>
<dbReference type="PROSITE" id="PS50262">
    <property type="entry name" value="G_PROTEIN_RECEP_F1_2"/>
    <property type="match status" value="1"/>
</dbReference>
<keyword evidence="10 13" id="KW-0807">Transducer</keyword>
<evidence type="ECO:0000256" key="11">
    <source>
        <dbReference type="ARBA" id="ARBA00056657"/>
    </source>
</evidence>
<dbReference type="InterPro" id="IPR000276">
    <property type="entry name" value="GPCR_Rhodpsn"/>
</dbReference>
<feature type="transmembrane region" description="Helical" evidence="15">
    <location>
        <begin position="58"/>
        <end position="84"/>
    </location>
</feature>
<keyword evidence="18" id="KW-1185">Reference proteome</keyword>
<comment type="subcellular location">
    <subcellularLocation>
        <location evidence="1">Cell membrane</location>
        <topology evidence="1">Multi-pass membrane protein</topology>
    </subcellularLocation>
</comment>
<dbReference type="CDD" id="cd15060">
    <property type="entry name" value="7tmA_tyramine_octopamine_R-like"/>
    <property type="match status" value="1"/>
</dbReference>